<dbReference type="Proteomes" id="UP000515146">
    <property type="component" value="Unplaced"/>
</dbReference>
<dbReference type="PANTHER" id="PTHR45831:SF2">
    <property type="entry name" value="LD24721P"/>
    <property type="match status" value="1"/>
</dbReference>
<dbReference type="GO" id="GO:0006620">
    <property type="term" value="P:post-translational protein targeting to endoplasmic reticulum membrane"/>
    <property type="evidence" value="ECO:0007669"/>
    <property type="project" value="TreeGrafter"/>
</dbReference>
<dbReference type="PANTHER" id="PTHR45831">
    <property type="entry name" value="LD24721P"/>
    <property type="match status" value="1"/>
</dbReference>
<dbReference type="Gene3D" id="1.25.40.10">
    <property type="entry name" value="Tetratricopeptide repeat domain"/>
    <property type="match status" value="1"/>
</dbReference>
<dbReference type="GO" id="GO:0072380">
    <property type="term" value="C:TRC complex"/>
    <property type="evidence" value="ECO:0007669"/>
    <property type="project" value="TreeGrafter"/>
</dbReference>
<evidence type="ECO:0000259" key="4">
    <source>
        <dbReference type="SMART" id="SM00727"/>
    </source>
</evidence>
<dbReference type="Pfam" id="PF00515">
    <property type="entry name" value="TPR_1"/>
    <property type="match status" value="2"/>
</dbReference>
<dbReference type="PROSITE" id="PS50293">
    <property type="entry name" value="TPR_REGION"/>
    <property type="match status" value="1"/>
</dbReference>
<dbReference type="Gene3D" id="1.10.260.100">
    <property type="match status" value="1"/>
</dbReference>
<dbReference type="InterPro" id="IPR047150">
    <property type="entry name" value="SGT"/>
</dbReference>
<dbReference type="InterPro" id="IPR006636">
    <property type="entry name" value="STI1_HS-bd"/>
</dbReference>
<dbReference type="Pfam" id="PF13181">
    <property type="entry name" value="TPR_8"/>
    <property type="match status" value="1"/>
</dbReference>
<keyword evidence="1" id="KW-0677">Repeat</keyword>
<evidence type="ECO:0000256" key="2">
    <source>
        <dbReference type="ARBA" id="ARBA00022803"/>
    </source>
</evidence>
<evidence type="ECO:0000256" key="3">
    <source>
        <dbReference type="PROSITE-ProRule" id="PRU00339"/>
    </source>
</evidence>
<dbReference type="OrthoDB" id="2423701at2759"/>
<dbReference type="SMART" id="SM00028">
    <property type="entry name" value="TPR"/>
    <property type="match status" value="3"/>
</dbReference>
<dbReference type="Pfam" id="PF17830">
    <property type="entry name" value="STI1-HOP_DP"/>
    <property type="match status" value="1"/>
</dbReference>
<dbReference type="RefSeq" id="XP_027205397.1">
    <property type="nucleotide sequence ID" value="XM_027349596.1"/>
</dbReference>
<keyword evidence="5" id="KW-1185">Reference proteome</keyword>
<name>A0A6P6YJJ3_DERPT</name>
<evidence type="ECO:0000256" key="1">
    <source>
        <dbReference type="ARBA" id="ARBA00022737"/>
    </source>
</evidence>
<evidence type="ECO:0000313" key="6">
    <source>
        <dbReference type="RefSeq" id="XP_027205397.1"/>
    </source>
</evidence>
<dbReference type="KEGG" id="dpte:113798999"/>
<organism evidence="5 6">
    <name type="scientific">Dermatophagoides pteronyssinus</name>
    <name type="common">European house dust mite</name>
    <dbReference type="NCBI Taxonomy" id="6956"/>
    <lineage>
        <taxon>Eukaryota</taxon>
        <taxon>Metazoa</taxon>
        <taxon>Ecdysozoa</taxon>
        <taxon>Arthropoda</taxon>
        <taxon>Chelicerata</taxon>
        <taxon>Arachnida</taxon>
        <taxon>Acari</taxon>
        <taxon>Acariformes</taxon>
        <taxon>Sarcoptiformes</taxon>
        <taxon>Astigmata</taxon>
        <taxon>Psoroptidia</taxon>
        <taxon>Analgoidea</taxon>
        <taxon>Pyroglyphidae</taxon>
        <taxon>Dermatophagoidinae</taxon>
        <taxon>Dermatophagoides</taxon>
    </lineage>
</organism>
<sequence>DEAIAMFKKSLTEVQDRAVRVMLREAERARDAAAEAAYRNPELAEQHRQKGNEYFKQKDFPRAKVEYDEAIKRNPEDARLFSNRAACYSSLFEYPSAIADCDTCLKLDPNFVKAYSRKGFCYLKLKDYNKAKEAYEAGLAIDPQHAECRNGLAAVQRAIMEQMTEKVDESQLQQALSDPEIQKILANPQMQLVLKQMQENPQAIPQYLADPNIKASLEKLMASGVLRFGGKAE</sequence>
<dbReference type="GO" id="GO:0016020">
    <property type="term" value="C:membrane"/>
    <property type="evidence" value="ECO:0007669"/>
    <property type="project" value="TreeGrafter"/>
</dbReference>
<gene>
    <name evidence="6" type="primary">LOC113798999</name>
</gene>
<dbReference type="InterPro" id="IPR041243">
    <property type="entry name" value="STI1/HOP_DP"/>
</dbReference>
<accession>A0A6P6YJJ3</accession>
<dbReference type="PROSITE" id="PS50005">
    <property type="entry name" value="TPR"/>
    <property type="match status" value="2"/>
</dbReference>
<feature type="domain" description="STI1" evidence="4">
    <location>
        <begin position="178"/>
        <end position="217"/>
    </location>
</feature>
<dbReference type="InterPro" id="IPR019734">
    <property type="entry name" value="TPR_rpt"/>
</dbReference>
<proteinExistence type="predicted"/>
<feature type="non-terminal residue" evidence="6">
    <location>
        <position position="1"/>
    </location>
</feature>
<dbReference type="SMART" id="SM00727">
    <property type="entry name" value="STI1"/>
    <property type="match status" value="1"/>
</dbReference>
<protein>
    <submittedName>
        <fullName evidence="6">STI1-like protein</fullName>
    </submittedName>
</protein>
<keyword evidence="2 3" id="KW-0802">TPR repeat</keyword>
<dbReference type="GO" id="GO:0060090">
    <property type="term" value="F:molecular adaptor activity"/>
    <property type="evidence" value="ECO:0007669"/>
    <property type="project" value="TreeGrafter"/>
</dbReference>
<feature type="repeat" description="TPR" evidence="3">
    <location>
        <begin position="112"/>
        <end position="145"/>
    </location>
</feature>
<dbReference type="FunFam" id="1.25.40.10:FF:000027">
    <property type="entry name" value="stress-induced-phosphoprotein 1 isoform X1"/>
    <property type="match status" value="1"/>
</dbReference>
<dbReference type="AlphaFoldDB" id="A0A6P6YJJ3"/>
<reference evidence="6" key="1">
    <citation type="submission" date="2025-08" db="UniProtKB">
        <authorList>
            <consortium name="RefSeq"/>
        </authorList>
    </citation>
    <scope>IDENTIFICATION</scope>
    <source>
        <strain evidence="6">Airmid</strain>
    </source>
</reference>
<evidence type="ECO:0000313" key="5">
    <source>
        <dbReference type="Proteomes" id="UP000515146"/>
    </source>
</evidence>
<feature type="repeat" description="TPR" evidence="3">
    <location>
        <begin position="44"/>
        <end position="77"/>
    </location>
</feature>
<dbReference type="OMA" id="EGRSHAY"/>
<dbReference type="InParanoid" id="A0A6P6YJJ3"/>
<dbReference type="InterPro" id="IPR011990">
    <property type="entry name" value="TPR-like_helical_dom_sf"/>
</dbReference>
<dbReference type="SUPFAM" id="SSF48452">
    <property type="entry name" value="TPR-like"/>
    <property type="match status" value="1"/>
</dbReference>